<dbReference type="OrthoDB" id="344127at2"/>
<comment type="caution">
    <text evidence="1">The sequence shown here is derived from an EMBL/GenBank/DDBJ whole genome shotgun (WGS) entry which is preliminary data.</text>
</comment>
<dbReference type="AlphaFoldDB" id="A0A4R9LV45"/>
<evidence type="ECO:0000313" key="2">
    <source>
        <dbReference type="Proteomes" id="UP000298264"/>
    </source>
</evidence>
<protein>
    <submittedName>
        <fullName evidence="1">Uncharacterized protein</fullName>
    </submittedName>
</protein>
<organism evidence="1 2">
    <name type="scientific">Leptospira ilyithenensis</name>
    <dbReference type="NCBI Taxonomy" id="2484901"/>
    <lineage>
        <taxon>Bacteria</taxon>
        <taxon>Pseudomonadati</taxon>
        <taxon>Spirochaetota</taxon>
        <taxon>Spirochaetia</taxon>
        <taxon>Leptospirales</taxon>
        <taxon>Leptospiraceae</taxon>
        <taxon>Leptospira</taxon>
    </lineage>
</organism>
<keyword evidence="2" id="KW-1185">Reference proteome</keyword>
<dbReference type="RefSeq" id="WP_135763231.1">
    <property type="nucleotide sequence ID" value="NZ_RQHV01000032.1"/>
</dbReference>
<sequence length="259" mass="30159">MAAASKKKLSTDNFFTEKVRLEKDLMDFEKKILEANDHLTSMENSLAQMHSIAEENHSYYFLKRVKKLQTLYFNLQRKKGYTKDDFDSFYHHLGKIVNEDKIEFLDSALRNRITKVAAKLGEAQIIGQKKKEIDLAGKIRFLAFEVEGVHFLVPKTSYRILKNIPAFKSKLSIKKTIVPLFPGPGFILLDDAKPVLKKNIILIKNSKEKEEGYYFDKLEEDWAISKQSIDLILKKEKSNEKVIGKIRRKGIYYHLLRVD</sequence>
<evidence type="ECO:0000313" key="1">
    <source>
        <dbReference type="EMBL" id="TGN13177.1"/>
    </source>
</evidence>
<proteinExistence type="predicted"/>
<gene>
    <name evidence="1" type="ORF">EHS11_04585</name>
</gene>
<reference evidence="1" key="1">
    <citation type="journal article" date="2019" name="PLoS Negl. Trop. Dis.">
        <title>Revisiting the worldwide diversity of Leptospira species in the environment.</title>
        <authorList>
            <person name="Vincent A.T."/>
            <person name="Schiettekatte O."/>
            <person name="Bourhy P."/>
            <person name="Veyrier F.J."/>
            <person name="Picardeau M."/>
        </authorList>
    </citation>
    <scope>NUCLEOTIDE SEQUENCE [LARGE SCALE GENOMIC DNA]</scope>
    <source>
        <strain evidence="1">201400974</strain>
    </source>
</reference>
<dbReference type="Proteomes" id="UP000298264">
    <property type="component" value="Unassembled WGS sequence"/>
</dbReference>
<name>A0A4R9LV45_9LEPT</name>
<accession>A0A4R9LV45</accession>
<dbReference type="EMBL" id="RQHV01000032">
    <property type="protein sequence ID" value="TGN13177.1"/>
    <property type="molecule type" value="Genomic_DNA"/>
</dbReference>